<reference evidence="2" key="1">
    <citation type="submission" date="2020-11" db="EMBL/GenBank/DDBJ databases">
        <authorList>
            <consortium name="DOE Joint Genome Institute"/>
            <person name="Ahrendt S."/>
            <person name="Riley R."/>
            <person name="Andreopoulos W."/>
            <person name="Labutti K."/>
            <person name="Pangilinan J."/>
            <person name="Ruiz-Duenas F.J."/>
            <person name="Barrasa J.M."/>
            <person name="Sanchez-Garcia M."/>
            <person name="Camarero S."/>
            <person name="Miyauchi S."/>
            <person name="Serrano A."/>
            <person name="Linde D."/>
            <person name="Babiker R."/>
            <person name="Drula E."/>
            <person name="Ayuso-Fernandez I."/>
            <person name="Pacheco R."/>
            <person name="Padilla G."/>
            <person name="Ferreira P."/>
            <person name="Barriuso J."/>
            <person name="Kellner H."/>
            <person name="Castanera R."/>
            <person name="Alfaro M."/>
            <person name="Ramirez L."/>
            <person name="Pisabarro A.G."/>
            <person name="Kuo A."/>
            <person name="Tritt A."/>
            <person name="Lipzen A."/>
            <person name="He G."/>
            <person name="Yan M."/>
            <person name="Ng V."/>
            <person name="Cullen D."/>
            <person name="Martin F."/>
            <person name="Rosso M.-N."/>
            <person name="Henrissat B."/>
            <person name="Hibbett D."/>
            <person name="Martinez A.T."/>
            <person name="Grigoriev I.V."/>
        </authorList>
    </citation>
    <scope>NUCLEOTIDE SEQUENCE</scope>
    <source>
        <strain evidence="2">CIRM-BRFM 674</strain>
    </source>
</reference>
<gene>
    <name evidence="2" type="ORF">BDN70DRAFT_264388</name>
</gene>
<sequence length="265" mass="29345">MAKRRACRDITETGMNGNGGAETCNVYLFTGALCGVHGQYFPQKLARAAVPAAACARPAVPARVPLPHRRHLRPRPRPPASPHRRRRALAPRHRPRQLPRRTQPPSNAPLLLPHHHPPAQLPSPLPDRLRTLSRTLSRPALPPVPLPHTPPAHRSDPLCPQHPPRHRRPPPAARPEKQRPLTATLRCGPPSPAFSVFLYCTISSRQAPLTAYPFSLPIACILARSSGSSAQLSLSIRPSIYVLCFWSIFQYGSPTKHTTIHSIYR</sequence>
<dbReference type="EMBL" id="MU155150">
    <property type="protein sequence ID" value="KAF9483801.1"/>
    <property type="molecule type" value="Genomic_DNA"/>
</dbReference>
<evidence type="ECO:0000313" key="2">
    <source>
        <dbReference type="EMBL" id="KAF9483801.1"/>
    </source>
</evidence>
<proteinExistence type="predicted"/>
<feature type="region of interest" description="Disordered" evidence="1">
    <location>
        <begin position="65"/>
        <end position="185"/>
    </location>
</feature>
<feature type="compositionally biased region" description="Pro residues" evidence="1">
    <location>
        <begin position="140"/>
        <end position="150"/>
    </location>
</feature>
<feature type="compositionally biased region" description="Basic residues" evidence="1">
    <location>
        <begin position="66"/>
        <end position="99"/>
    </location>
</feature>
<organism evidence="2 3">
    <name type="scientific">Pholiota conissans</name>
    <dbReference type="NCBI Taxonomy" id="109636"/>
    <lineage>
        <taxon>Eukaryota</taxon>
        <taxon>Fungi</taxon>
        <taxon>Dikarya</taxon>
        <taxon>Basidiomycota</taxon>
        <taxon>Agaricomycotina</taxon>
        <taxon>Agaricomycetes</taxon>
        <taxon>Agaricomycetidae</taxon>
        <taxon>Agaricales</taxon>
        <taxon>Agaricineae</taxon>
        <taxon>Strophariaceae</taxon>
        <taxon>Pholiota</taxon>
    </lineage>
</organism>
<evidence type="ECO:0000256" key="1">
    <source>
        <dbReference type="SAM" id="MobiDB-lite"/>
    </source>
</evidence>
<keyword evidence="3" id="KW-1185">Reference proteome</keyword>
<dbReference type="Proteomes" id="UP000807469">
    <property type="component" value="Unassembled WGS sequence"/>
</dbReference>
<evidence type="ECO:0000313" key="3">
    <source>
        <dbReference type="Proteomes" id="UP000807469"/>
    </source>
</evidence>
<protein>
    <submittedName>
        <fullName evidence="2">Uncharacterized protein</fullName>
    </submittedName>
</protein>
<dbReference type="AlphaFoldDB" id="A0A9P6CX85"/>
<accession>A0A9P6CX85</accession>
<comment type="caution">
    <text evidence="2">The sequence shown here is derived from an EMBL/GenBank/DDBJ whole genome shotgun (WGS) entry which is preliminary data.</text>
</comment>
<name>A0A9P6CX85_9AGAR</name>
<feature type="compositionally biased region" description="Low complexity" evidence="1">
    <location>
        <begin position="100"/>
        <end position="112"/>
    </location>
</feature>